<dbReference type="AlphaFoldDB" id="A0A370F463"/>
<dbReference type="Gene3D" id="3.30.450.40">
    <property type="match status" value="1"/>
</dbReference>
<dbReference type="GO" id="GO:0003700">
    <property type="term" value="F:DNA-binding transcription factor activity"/>
    <property type="evidence" value="ECO:0007669"/>
    <property type="project" value="TreeGrafter"/>
</dbReference>
<dbReference type="NCBIfam" id="NF007342">
    <property type="entry name" value="PRK09834.1-4"/>
    <property type="match status" value="1"/>
</dbReference>
<evidence type="ECO:0000256" key="2">
    <source>
        <dbReference type="ARBA" id="ARBA00023125"/>
    </source>
</evidence>
<dbReference type="InterPro" id="IPR036390">
    <property type="entry name" value="WH_DNA-bd_sf"/>
</dbReference>
<name>A0A370F463_9BURK</name>
<dbReference type="PANTHER" id="PTHR30136:SF23">
    <property type="entry name" value="DNA-BINDING TRANSCRIPTIONAL ACTIVATOR MHPR"/>
    <property type="match status" value="1"/>
</dbReference>
<dbReference type="Pfam" id="PF01614">
    <property type="entry name" value="IclR_C"/>
    <property type="match status" value="1"/>
</dbReference>
<dbReference type="InterPro" id="IPR029016">
    <property type="entry name" value="GAF-like_dom_sf"/>
</dbReference>
<keyword evidence="3" id="KW-0804">Transcription</keyword>
<keyword evidence="2" id="KW-0238">DNA-binding</keyword>
<evidence type="ECO:0000259" key="5">
    <source>
        <dbReference type="PROSITE" id="PS51078"/>
    </source>
</evidence>
<keyword evidence="1" id="KW-0805">Transcription regulation</keyword>
<dbReference type="PROSITE" id="PS51078">
    <property type="entry name" value="ICLR_ED"/>
    <property type="match status" value="1"/>
</dbReference>
<gene>
    <name evidence="6" type="ORF">DFR41_11694</name>
</gene>
<dbReference type="PANTHER" id="PTHR30136">
    <property type="entry name" value="HELIX-TURN-HELIX TRANSCRIPTIONAL REGULATOR, ICLR FAMILY"/>
    <property type="match status" value="1"/>
</dbReference>
<dbReference type="Gene3D" id="1.10.10.10">
    <property type="entry name" value="Winged helix-like DNA-binding domain superfamily/Winged helix DNA-binding domain"/>
    <property type="match status" value="1"/>
</dbReference>
<dbReference type="Proteomes" id="UP000255265">
    <property type="component" value="Unassembled WGS sequence"/>
</dbReference>
<dbReference type="InterPro" id="IPR050707">
    <property type="entry name" value="HTH_MetabolicPath_Reg"/>
</dbReference>
<dbReference type="SUPFAM" id="SSF55781">
    <property type="entry name" value="GAF domain-like"/>
    <property type="match status" value="1"/>
</dbReference>
<dbReference type="InterPro" id="IPR014757">
    <property type="entry name" value="Tscrpt_reg_IclR_C"/>
</dbReference>
<sequence length="260" mass="28196">MPSAPPINVVVRALALLQALNRQPVSTLDVLHRQTGIPKPSIVRLLQTLQATGFVRHAPQYGAYYLTAEVASLSSGYHSEPRIVEASSAIADRLTAELKWPVSVAVHDGDAMVVRYSTIPQSPLSFFHSTINMRLSLLTQALGRAYLAFADAQEQQALIELLARTPHPEEREVGDADAIRAVLDETRARGYALRDPRVRPESSTVAVPIFEGPRVVATIGLTWFSSALTSAQAVERFVPPLQQAAAAIAQALDALAPPRR</sequence>
<dbReference type="RefSeq" id="WP_114804852.1">
    <property type="nucleotide sequence ID" value="NZ_QQAV01000016.1"/>
</dbReference>
<dbReference type="OrthoDB" id="9807558at2"/>
<evidence type="ECO:0000256" key="1">
    <source>
        <dbReference type="ARBA" id="ARBA00023015"/>
    </source>
</evidence>
<reference evidence="6 7" key="1">
    <citation type="submission" date="2018-07" db="EMBL/GenBank/DDBJ databases">
        <title>Genomic Encyclopedia of Type Strains, Phase IV (KMG-IV): sequencing the most valuable type-strain genomes for metagenomic binning, comparative biology and taxonomic classification.</title>
        <authorList>
            <person name="Goeker M."/>
        </authorList>
    </citation>
    <scope>NUCLEOTIDE SEQUENCE [LARGE SCALE GENOMIC DNA]</scope>
    <source>
        <strain evidence="6 7">DSM 21352</strain>
    </source>
</reference>
<feature type="domain" description="IclR-ED" evidence="5">
    <location>
        <begin position="69"/>
        <end position="254"/>
    </location>
</feature>
<dbReference type="GO" id="GO:0045892">
    <property type="term" value="P:negative regulation of DNA-templated transcription"/>
    <property type="evidence" value="ECO:0007669"/>
    <property type="project" value="TreeGrafter"/>
</dbReference>
<dbReference type="SMART" id="SM00346">
    <property type="entry name" value="HTH_ICLR"/>
    <property type="match status" value="1"/>
</dbReference>
<dbReference type="GO" id="GO:0003677">
    <property type="term" value="F:DNA binding"/>
    <property type="evidence" value="ECO:0007669"/>
    <property type="project" value="UniProtKB-KW"/>
</dbReference>
<comment type="caution">
    <text evidence="6">The sequence shown here is derived from an EMBL/GenBank/DDBJ whole genome shotgun (WGS) entry which is preliminary data.</text>
</comment>
<keyword evidence="7" id="KW-1185">Reference proteome</keyword>
<protein>
    <submittedName>
        <fullName evidence="6">IclR family transcriptional regulator</fullName>
    </submittedName>
</protein>
<evidence type="ECO:0000313" key="7">
    <source>
        <dbReference type="Proteomes" id="UP000255265"/>
    </source>
</evidence>
<proteinExistence type="predicted"/>
<evidence type="ECO:0000259" key="4">
    <source>
        <dbReference type="PROSITE" id="PS51077"/>
    </source>
</evidence>
<feature type="domain" description="HTH iclR-type" evidence="4">
    <location>
        <begin position="7"/>
        <end position="68"/>
    </location>
</feature>
<organism evidence="6 7">
    <name type="scientific">Pseudacidovorax intermedius</name>
    <dbReference type="NCBI Taxonomy" id="433924"/>
    <lineage>
        <taxon>Bacteria</taxon>
        <taxon>Pseudomonadati</taxon>
        <taxon>Pseudomonadota</taxon>
        <taxon>Betaproteobacteria</taxon>
        <taxon>Burkholderiales</taxon>
        <taxon>Comamonadaceae</taxon>
        <taxon>Pseudacidovorax</taxon>
    </lineage>
</organism>
<dbReference type="InterPro" id="IPR005471">
    <property type="entry name" value="Tscrpt_reg_IclR_N"/>
</dbReference>
<dbReference type="PROSITE" id="PS51077">
    <property type="entry name" value="HTH_ICLR"/>
    <property type="match status" value="1"/>
</dbReference>
<dbReference type="EMBL" id="QQAV01000016">
    <property type="protein sequence ID" value="RDI17767.1"/>
    <property type="molecule type" value="Genomic_DNA"/>
</dbReference>
<dbReference type="InterPro" id="IPR036388">
    <property type="entry name" value="WH-like_DNA-bd_sf"/>
</dbReference>
<evidence type="ECO:0000256" key="3">
    <source>
        <dbReference type="ARBA" id="ARBA00023163"/>
    </source>
</evidence>
<accession>A0A370F463</accession>
<evidence type="ECO:0000313" key="6">
    <source>
        <dbReference type="EMBL" id="RDI17767.1"/>
    </source>
</evidence>
<dbReference type="SUPFAM" id="SSF46785">
    <property type="entry name" value="Winged helix' DNA-binding domain"/>
    <property type="match status" value="1"/>
</dbReference>
<dbReference type="Pfam" id="PF09339">
    <property type="entry name" value="HTH_IclR"/>
    <property type="match status" value="1"/>
</dbReference>